<reference evidence="1" key="1">
    <citation type="submission" date="2021-02" db="EMBL/GenBank/DDBJ databases">
        <authorList>
            <person name="Nowell W R."/>
        </authorList>
    </citation>
    <scope>NUCLEOTIDE SEQUENCE</scope>
</reference>
<proteinExistence type="predicted"/>
<evidence type="ECO:0000313" key="2">
    <source>
        <dbReference type="EMBL" id="CAF4750073.1"/>
    </source>
</evidence>
<evidence type="ECO:0000313" key="4">
    <source>
        <dbReference type="Proteomes" id="UP000663824"/>
    </source>
</evidence>
<protein>
    <submittedName>
        <fullName evidence="1">Uncharacterized protein</fullName>
    </submittedName>
</protein>
<dbReference type="Proteomes" id="UP000681967">
    <property type="component" value="Unassembled WGS sequence"/>
</dbReference>
<comment type="caution">
    <text evidence="1">The sequence shown here is derived from an EMBL/GenBank/DDBJ whole genome shotgun (WGS) entry which is preliminary data.</text>
</comment>
<dbReference type="Proteomes" id="UP000676336">
    <property type="component" value="Unassembled WGS sequence"/>
</dbReference>
<sequence>MLRDVCDDLVNKQLLLKVDRGTGYSTKAVTIYIKALPNQNSIFEYQQFMMALASLGNSCVTMSSILESCKTIKYVPKKRPVEKIFEILNQPQYKIINLDLTPLYLEHNATSVMSSMNKTKNDFHDDGANHSLSNYNSNEFGTQDHFKIRDSICKNKNNYICIDEQVLIISDEMTVAANEVIDESVCDNEEFIEDQDIQTRSSSSDT</sequence>
<organism evidence="1 4">
    <name type="scientific">Rotaria magnacalcarata</name>
    <dbReference type="NCBI Taxonomy" id="392030"/>
    <lineage>
        <taxon>Eukaryota</taxon>
        <taxon>Metazoa</taxon>
        <taxon>Spiralia</taxon>
        <taxon>Gnathifera</taxon>
        <taxon>Rotifera</taxon>
        <taxon>Eurotatoria</taxon>
        <taxon>Bdelloidea</taxon>
        <taxon>Philodinida</taxon>
        <taxon>Philodinidae</taxon>
        <taxon>Rotaria</taxon>
    </lineage>
</organism>
<accession>A0A817A7G1</accession>
<dbReference type="EMBL" id="CAJOBH010158049">
    <property type="protein sequence ID" value="CAF4869012.1"/>
    <property type="molecule type" value="Genomic_DNA"/>
</dbReference>
<dbReference type="EMBL" id="CAJNRE010020500">
    <property type="protein sequence ID" value="CAF2234378.1"/>
    <property type="molecule type" value="Genomic_DNA"/>
</dbReference>
<name>A0A817A7G1_9BILA</name>
<dbReference type="EMBL" id="CAJOBI010136940">
    <property type="protein sequence ID" value="CAF4750073.1"/>
    <property type="molecule type" value="Genomic_DNA"/>
</dbReference>
<evidence type="ECO:0000313" key="1">
    <source>
        <dbReference type="EMBL" id="CAF2234378.1"/>
    </source>
</evidence>
<dbReference type="Proteomes" id="UP000663824">
    <property type="component" value="Unassembled WGS sequence"/>
</dbReference>
<gene>
    <name evidence="3" type="ORF">BYL167_LOCUS50874</name>
    <name evidence="1" type="ORF">MBJ925_LOCUS37053</name>
    <name evidence="2" type="ORF">SMN809_LOCUS45090</name>
</gene>
<evidence type="ECO:0000313" key="3">
    <source>
        <dbReference type="EMBL" id="CAF4869012.1"/>
    </source>
</evidence>
<dbReference type="AlphaFoldDB" id="A0A817A7G1"/>